<evidence type="ECO:0000256" key="1">
    <source>
        <dbReference type="ARBA" id="ARBA00022478"/>
    </source>
</evidence>
<dbReference type="PROSITE" id="PS50880">
    <property type="entry name" value="TOPRIM"/>
    <property type="match status" value="1"/>
</dbReference>
<comment type="cofactor">
    <cofactor evidence="12 13 14">
        <name>Zn(2+)</name>
        <dbReference type="ChEBI" id="CHEBI:29105"/>
    </cofactor>
    <text evidence="12 13 14">Binds 1 zinc ion per monomer.</text>
</comment>
<evidence type="ECO:0000256" key="2">
    <source>
        <dbReference type="ARBA" id="ARBA00022515"/>
    </source>
</evidence>
<dbReference type="InterPro" id="IPR006295">
    <property type="entry name" value="DNA_primase_DnaG"/>
</dbReference>
<evidence type="ECO:0000256" key="9">
    <source>
        <dbReference type="ARBA" id="ARBA00022842"/>
    </source>
</evidence>
<dbReference type="InterPro" id="IPR037068">
    <property type="entry name" value="DNA_primase_core_N_sf"/>
</dbReference>
<evidence type="ECO:0000256" key="11">
    <source>
        <dbReference type="ARBA" id="ARBA00023163"/>
    </source>
</evidence>
<dbReference type="Proteomes" id="UP000001558">
    <property type="component" value="Chromosome"/>
</dbReference>
<dbReference type="GO" id="GO:0006269">
    <property type="term" value="P:DNA replication, synthesis of primer"/>
    <property type="evidence" value="ECO:0007669"/>
    <property type="project" value="UniProtKB-UniRule"/>
</dbReference>
<dbReference type="PANTHER" id="PTHR30313">
    <property type="entry name" value="DNA PRIMASE"/>
    <property type="match status" value="1"/>
</dbReference>
<gene>
    <name evidence="12" type="primary">dnaG</name>
    <name evidence="16" type="ordered locus">Shew_0997</name>
</gene>
<dbReference type="HOGENOM" id="CLU_013501_5_4_6"/>
<evidence type="ECO:0000256" key="4">
    <source>
        <dbReference type="ARBA" id="ARBA00022695"/>
    </source>
</evidence>
<evidence type="ECO:0000256" key="3">
    <source>
        <dbReference type="ARBA" id="ARBA00022679"/>
    </source>
</evidence>
<dbReference type="FunFam" id="3.40.1360.10:FF:000002">
    <property type="entry name" value="DNA primase"/>
    <property type="match status" value="1"/>
</dbReference>
<accession>A3QBM0</accession>
<protein>
    <recommendedName>
        <fullName evidence="12 13">DNA primase</fullName>
        <ecNumber evidence="12">2.7.7.101</ecNumber>
    </recommendedName>
</protein>
<organism evidence="16 17">
    <name type="scientific">Shewanella loihica (strain ATCC BAA-1088 / PV-4)</name>
    <dbReference type="NCBI Taxonomy" id="323850"/>
    <lineage>
        <taxon>Bacteria</taxon>
        <taxon>Pseudomonadati</taxon>
        <taxon>Pseudomonadota</taxon>
        <taxon>Gammaproteobacteria</taxon>
        <taxon>Alteromonadales</taxon>
        <taxon>Shewanellaceae</taxon>
        <taxon>Shewanella</taxon>
    </lineage>
</organism>
<dbReference type="InterPro" id="IPR013264">
    <property type="entry name" value="DNAG_N"/>
</dbReference>
<keyword evidence="1 12" id="KW-0240">DNA-directed RNA polymerase</keyword>
<dbReference type="PANTHER" id="PTHR30313:SF2">
    <property type="entry name" value="DNA PRIMASE"/>
    <property type="match status" value="1"/>
</dbReference>
<dbReference type="Pfam" id="PF13155">
    <property type="entry name" value="Toprim_2"/>
    <property type="match status" value="1"/>
</dbReference>
<keyword evidence="2 12" id="KW-0639">Primosome</keyword>
<feature type="zinc finger region" description="CHC2-type" evidence="12 14">
    <location>
        <begin position="64"/>
        <end position="88"/>
    </location>
</feature>
<dbReference type="Gene3D" id="3.40.1360.10">
    <property type="match status" value="1"/>
</dbReference>
<dbReference type="InterPro" id="IPR013173">
    <property type="entry name" value="DNA_primase_DnaG_DnaB-bd_dom"/>
</dbReference>
<dbReference type="KEGG" id="slo:Shew_0997"/>
<dbReference type="InterPro" id="IPR016136">
    <property type="entry name" value="DNA_helicase_N/primase_C"/>
</dbReference>
<dbReference type="FunFam" id="3.90.580.10:FF:000001">
    <property type="entry name" value="DNA primase"/>
    <property type="match status" value="1"/>
</dbReference>
<dbReference type="CDD" id="cd03364">
    <property type="entry name" value="TOPRIM_DnaG_primases"/>
    <property type="match status" value="1"/>
</dbReference>
<keyword evidence="5 12" id="KW-0235">DNA replication</keyword>
<keyword evidence="11 12" id="KW-0804">Transcription</keyword>
<dbReference type="NCBIfam" id="TIGR01391">
    <property type="entry name" value="dnaG"/>
    <property type="match status" value="1"/>
</dbReference>
<dbReference type="InterPro" id="IPR006171">
    <property type="entry name" value="TOPRIM_dom"/>
</dbReference>
<dbReference type="Pfam" id="PF08278">
    <property type="entry name" value="DnaG_DnaB_bind"/>
    <property type="match status" value="1"/>
</dbReference>
<dbReference type="Gene3D" id="3.90.580.10">
    <property type="entry name" value="Zinc finger, CHC2-type domain"/>
    <property type="match status" value="1"/>
</dbReference>
<dbReference type="eggNOG" id="COG0358">
    <property type="taxonomic scope" value="Bacteria"/>
</dbReference>
<dbReference type="Gene3D" id="1.10.860.10">
    <property type="entry name" value="DNAb Helicase, Chain A"/>
    <property type="match status" value="1"/>
</dbReference>
<comment type="domain">
    <text evidence="12">Contains an N-terminal zinc-binding domain, a central core domain that contains the primase activity, and a C-terminal DnaB-binding domain.</text>
</comment>
<dbReference type="SMART" id="SM00766">
    <property type="entry name" value="DnaG_DnaB_bind"/>
    <property type="match status" value="1"/>
</dbReference>
<dbReference type="InterPro" id="IPR002694">
    <property type="entry name" value="Znf_CHC2"/>
</dbReference>
<dbReference type="SUPFAM" id="SSF117023">
    <property type="entry name" value="DNA primase DnaG, C-terminal domain"/>
    <property type="match status" value="1"/>
</dbReference>
<comment type="function">
    <text evidence="12 13">RNA polymerase that catalyzes the synthesis of short RNA molecules used as primers for DNA polymerase during DNA replication.</text>
</comment>
<dbReference type="SMART" id="SM00400">
    <property type="entry name" value="ZnF_CHCC"/>
    <property type="match status" value="1"/>
</dbReference>
<dbReference type="SMART" id="SM00493">
    <property type="entry name" value="TOPRIM"/>
    <property type="match status" value="1"/>
</dbReference>
<reference evidence="16 17" key="1">
    <citation type="submission" date="2007-03" db="EMBL/GenBank/DDBJ databases">
        <title>Complete sequence of Shewanella loihica PV-4.</title>
        <authorList>
            <consortium name="US DOE Joint Genome Institute"/>
            <person name="Copeland A."/>
            <person name="Lucas S."/>
            <person name="Lapidus A."/>
            <person name="Barry K."/>
            <person name="Detter J.C."/>
            <person name="Glavina del Rio T."/>
            <person name="Hammon N."/>
            <person name="Israni S."/>
            <person name="Dalin E."/>
            <person name="Tice H."/>
            <person name="Pitluck S."/>
            <person name="Chain P."/>
            <person name="Malfatti S."/>
            <person name="Shin M."/>
            <person name="Vergez L."/>
            <person name="Schmutz J."/>
            <person name="Larimer F."/>
            <person name="Land M."/>
            <person name="Hauser L."/>
            <person name="Kyrpides N."/>
            <person name="Mikhailova N."/>
            <person name="Romine M.F."/>
            <person name="Serres G."/>
            <person name="Fredrickson J."/>
            <person name="Tiedje J."/>
            <person name="Richardson P."/>
        </authorList>
    </citation>
    <scope>NUCLEOTIDE SEQUENCE [LARGE SCALE GENOMIC DNA]</scope>
    <source>
        <strain evidence="17">ATCC BAA-1088 / PV-4</strain>
    </source>
</reference>
<keyword evidence="7 12" id="KW-0863">Zinc-finger</keyword>
<dbReference type="SUPFAM" id="SSF57783">
    <property type="entry name" value="Zinc beta-ribbon"/>
    <property type="match status" value="1"/>
</dbReference>
<dbReference type="Pfam" id="PF01807">
    <property type="entry name" value="Zn_ribbon_DnaG"/>
    <property type="match status" value="1"/>
</dbReference>
<evidence type="ECO:0000256" key="7">
    <source>
        <dbReference type="ARBA" id="ARBA00022771"/>
    </source>
</evidence>
<dbReference type="GO" id="GO:0003677">
    <property type="term" value="F:DNA binding"/>
    <property type="evidence" value="ECO:0007669"/>
    <property type="project" value="UniProtKB-KW"/>
</dbReference>
<dbReference type="Pfam" id="PF08275">
    <property type="entry name" value="DNAG_N"/>
    <property type="match status" value="1"/>
</dbReference>
<evidence type="ECO:0000313" key="17">
    <source>
        <dbReference type="Proteomes" id="UP000001558"/>
    </source>
</evidence>
<dbReference type="Gene3D" id="1.20.50.20">
    <property type="entry name" value="DnaG, RNA polymerase domain, helical bundle"/>
    <property type="match status" value="1"/>
</dbReference>
<name>A3QBM0_SHELP</name>
<dbReference type="EMBL" id="CP000606">
    <property type="protein sequence ID" value="ABO22868.1"/>
    <property type="molecule type" value="Genomic_DNA"/>
</dbReference>
<keyword evidence="17" id="KW-1185">Reference proteome</keyword>
<keyword evidence="10 12" id="KW-0238">DNA-binding</keyword>
<evidence type="ECO:0000313" key="16">
    <source>
        <dbReference type="EMBL" id="ABO22868.1"/>
    </source>
</evidence>
<dbReference type="Pfam" id="PF10410">
    <property type="entry name" value="DnaB_bind"/>
    <property type="match status" value="1"/>
</dbReference>
<dbReference type="InterPro" id="IPR034151">
    <property type="entry name" value="TOPRIM_DnaG_bac"/>
</dbReference>
<proteinExistence type="inferred from homology"/>
<keyword evidence="3 12" id="KW-0808">Transferase</keyword>
<keyword evidence="6 12" id="KW-0479">Metal-binding</keyword>
<dbReference type="PIRSF" id="PIRSF002811">
    <property type="entry name" value="DnaG"/>
    <property type="match status" value="1"/>
</dbReference>
<dbReference type="AlphaFoldDB" id="A3QBM0"/>
<sequence>MSRAYARLVCFYSFGLISRKGGIYTAMAIPREFINELVARTDIVDLIDAKVPLKKAGKNHSACCPFHSEKSPSFTVSRDKQFYHCFGCGAHGNAIDFVMEYDRLDFVDAIEELAGRLGLEVPREQGTGKRRDEGLSRDLYQLMEEASRYFQSQLKQHTDKQKVLDYLAHRGLSDEVIEHFNIGFAPDGWDGLLGRYRQNQDAQDKLLTAGMVIENDSGKRYDRFRDRLMFPIRDRRGRVIGFGGRVLGDGTPKYLNSPETPIFHKGYELYGLYELKQRHRDPSQILIVEGYMDVVALTQFGVDYAVASLGTSTTADQFQLLLRSAKEVICCYDGDKAGTEAAWRALETALPLLKPGDQVKFMFLPQGEDPDSLVRQIGKPAFEQLIAEAKLLPEFLFDTLASRYGTDKGTLAKQAMSLIEKVQDTVLQSLLLENLAYKLGMNSAEELQRKLGFKRIDANKPLQNKALKGRGTPLRLAIALLVQHPHLGNNLPVQPALKHIKMAGIDLLSLLLDRTRAEKVNSAQLLEQFRGDDQLDTLKKLAQWEHQVADENLQQEFKKALIWLNNQYIEQRYQELSLKQHHTKEERMQLKKLIAVIQGQA</sequence>
<comment type="similarity">
    <text evidence="12 13">Belongs to the DnaG primase family.</text>
</comment>
<dbReference type="InterPro" id="IPR030846">
    <property type="entry name" value="DnaG_bac"/>
</dbReference>
<evidence type="ECO:0000256" key="14">
    <source>
        <dbReference type="PIRSR" id="PIRSR002811-1"/>
    </source>
</evidence>
<dbReference type="FunFam" id="3.90.980.10:FF:000001">
    <property type="entry name" value="DNA primase"/>
    <property type="match status" value="1"/>
</dbReference>
<dbReference type="STRING" id="323850.Shew_0997"/>
<keyword evidence="9" id="KW-0460">Magnesium</keyword>
<comment type="subunit">
    <text evidence="12">Monomer. Interacts with DnaB.</text>
</comment>
<evidence type="ECO:0000256" key="10">
    <source>
        <dbReference type="ARBA" id="ARBA00023125"/>
    </source>
</evidence>
<dbReference type="SUPFAM" id="SSF56731">
    <property type="entry name" value="DNA primase core"/>
    <property type="match status" value="1"/>
</dbReference>
<keyword evidence="4 12" id="KW-0548">Nucleotidyltransferase</keyword>
<keyword evidence="8 12" id="KW-0862">Zinc</keyword>
<dbReference type="InterPro" id="IPR019475">
    <property type="entry name" value="DNA_primase_DnaB-bd"/>
</dbReference>
<evidence type="ECO:0000256" key="5">
    <source>
        <dbReference type="ARBA" id="ARBA00022705"/>
    </source>
</evidence>
<dbReference type="EC" id="2.7.7.101" evidence="12"/>
<dbReference type="SMR" id="A3QBM0"/>
<dbReference type="GO" id="GO:0003899">
    <property type="term" value="F:DNA-directed RNA polymerase activity"/>
    <property type="evidence" value="ECO:0007669"/>
    <property type="project" value="UniProtKB-UniRule"/>
</dbReference>
<comment type="catalytic activity">
    <reaction evidence="12">
        <text>ssDNA + n NTP = ssDNA/pppN(pN)n-1 hybrid + (n-1) diphosphate.</text>
        <dbReference type="EC" id="2.7.7.101"/>
    </reaction>
</comment>
<dbReference type="GO" id="GO:1990077">
    <property type="term" value="C:primosome complex"/>
    <property type="evidence" value="ECO:0007669"/>
    <property type="project" value="UniProtKB-KW"/>
</dbReference>
<evidence type="ECO:0000256" key="12">
    <source>
        <dbReference type="HAMAP-Rule" id="MF_00974"/>
    </source>
</evidence>
<feature type="domain" description="Toprim" evidence="15">
    <location>
        <begin position="283"/>
        <end position="365"/>
    </location>
</feature>
<dbReference type="HAMAP" id="MF_00974">
    <property type="entry name" value="DNA_primase_DnaG"/>
    <property type="match status" value="1"/>
</dbReference>
<evidence type="ECO:0000259" key="15">
    <source>
        <dbReference type="PROSITE" id="PS50880"/>
    </source>
</evidence>
<evidence type="ECO:0000256" key="8">
    <source>
        <dbReference type="ARBA" id="ARBA00022833"/>
    </source>
</evidence>
<evidence type="ECO:0000256" key="13">
    <source>
        <dbReference type="PIRNR" id="PIRNR002811"/>
    </source>
</evidence>
<dbReference type="GO" id="GO:0008270">
    <property type="term" value="F:zinc ion binding"/>
    <property type="evidence" value="ECO:0007669"/>
    <property type="project" value="UniProtKB-UniRule"/>
</dbReference>
<dbReference type="GO" id="GO:0000428">
    <property type="term" value="C:DNA-directed RNA polymerase complex"/>
    <property type="evidence" value="ECO:0007669"/>
    <property type="project" value="UniProtKB-KW"/>
</dbReference>
<dbReference type="Gene3D" id="3.90.980.10">
    <property type="entry name" value="DNA primase, catalytic core, N-terminal domain"/>
    <property type="match status" value="1"/>
</dbReference>
<dbReference type="GO" id="GO:0005737">
    <property type="term" value="C:cytoplasm"/>
    <property type="evidence" value="ECO:0007669"/>
    <property type="project" value="TreeGrafter"/>
</dbReference>
<dbReference type="InterPro" id="IPR050219">
    <property type="entry name" value="DnaG_primase"/>
</dbReference>
<dbReference type="InterPro" id="IPR036977">
    <property type="entry name" value="DNA_primase_Znf_CHC2"/>
</dbReference>
<evidence type="ECO:0000256" key="6">
    <source>
        <dbReference type="ARBA" id="ARBA00022723"/>
    </source>
</evidence>